<name>A0A081C291_VECG1</name>
<reference evidence="2" key="1">
    <citation type="journal article" date="2015" name="PeerJ">
        <title>First genomic representation of candidate bacterial phylum KSB3 points to enhanced environmental sensing as a trigger of wastewater bulking.</title>
        <authorList>
            <person name="Sekiguchi Y."/>
            <person name="Ohashi A."/>
            <person name="Parks D.H."/>
            <person name="Yamauchi T."/>
            <person name="Tyson G.W."/>
            <person name="Hugenholtz P."/>
        </authorList>
    </citation>
    <scope>NUCLEOTIDE SEQUENCE [LARGE SCALE GENOMIC DNA]</scope>
</reference>
<accession>A0A081C291</accession>
<dbReference type="NCBIfam" id="TIGR04112">
    <property type="entry name" value="seleno_YedE"/>
    <property type="match status" value="1"/>
</dbReference>
<evidence type="ECO:0000313" key="3">
    <source>
        <dbReference type="Proteomes" id="UP000030661"/>
    </source>
</evidence>
<feature type="transmembrane region" description="Helical" evidence="1">
    <location>
        <begin position="100"/>
        <end position="120"/>
    </location>
</feature>
<protein>
    <submittedName>
        <fullName evidence="2">Uncharacterized protein</fullName>
    </submittedName>
</protein>
<feature type="transmembrane region" description="Helical" evidence="1">
    <location>
        <begin position="12"/>
        <end position="32"/>
    </location>
</feature>
<feature type="transmembrane region" description="Helical" evidence="1">
    <location>
        <begin position="132"/>
        <end position="149"/>
    </location>
</feature>
<feature type="transmembrane region" description="Helical" evidence="1">
    <location>
        <begin position="161"/>
        <end position="182"/>
    </location>
</feature>
<keyword evidence="3" id="KW-1185">Reference proteome</keyword>
<keyword evidence="1" id="KW-0812">Transmembrane</keyword>
<organism evidence="2">
    <name type="scientific">Vecturithrix granuli</name>
    <dbReference type="NCBI Taxonomy" id="1499967"/>
    <lineage>
        <taxon>Bacteria</taxon>
        <taxon>Candidatus Moduliflexota</taxon>
        <taxon>Candidatus Vecturitrichia</taxon>
        <taxon>Candidatus Vecturitrichales</taxon>
        <taxon>Candidatus Vecturitrichaceae</taxon>
        <taxon>Candidatus Vecturithrix</taxon>
    </lineage>
</organism>
<dbReference type="InterPro" id="IPR026366">
    <property type="entry name" value="Seleno_YedE"/>
</dbReference>
<dbReference type="HOGENOM" id="CLU_064908_0_0_0"/>
<dbReference type="Proteomes" id="UP000030661">
    <property type="component" value="Unassembled WGS sequence"/>
</dbReference>
<dbReference type="STRING" id="1499967.U27_05671"/>
<feature type="transmembrane region" description="Helical" evidence="1">
    <location>
        <begin position="281"/>
        <end position="300"/>
    </location>
</feature>
<dbReference type="Pfam" id="PF04143">
    <property type="entry name" value="Sulf_transp"/>
    <property type="match status" value="1"/>
</dbReference>
<sequence length="375" mass="39304">MSHQYEGLTRFFASRKGIIFAGAVIGLFASLLQKFGNPPNMGICVACFERDIAGALGLHRAAVVQYLRPEIMGFVLGAAIAALLFGEFKARAGSAPIVRFFLGIFAMIGALVFLGCPWRALLRLAGGDLNAIAGLAGLTVGILIGVQFLKSGYNLGRAQKTYPVVGWLMPGLMILLLLFRLVRPKFGEGAAIFFSESGPGSLHAPLLISLAVGLLIGFLAQRTRFCTMGSIRDIILMGDTHLISGVGTLLVTAFVVNLILGQVKFGFAPQPVAHSSHLWNFLGMALSGLAFALAGGCPGRQLFLAGEGDGDSGVFVLGMIVGAGISHNFMLAGRPDALVEGVLQVGGISSAGMLAVIFGFAVCLVIGFTMREKLS</sequence>
<proteinExistence type="predicted"/>
<dbReference type="AlphaFoldDB" id="A0A081C291"/>
<feature type="transmembrane region" description="Helical" evidence="1">
    <location>
        <begin position="312"/>
        <end position="331"/>
    </location>
</feature>
<feature type="transmembrane region" description="Helical" evidence="1">
    <location>
        <begin position="202"/>
        <end position="220"/>
    </location>
</feature>
<gene>
    <name evidence="2" type="ORF">U27_05671</name>
</gene>
<evidence type="ECO:0000313" key="2">
    <source>
        <dbReference type="EMBL" id="GAK58696.1"/>
    </source>
</evidence>
<dbReference type="InterPro" id="IPR007272">
    <property type="entry name" value="Sulf_transp_TsuA/YedE"/>
</dbReference>
<evidence type="ECO:0000256" key="1">
    <source>
        <dbReference type="SAM" id="Phobius"/>
    </source>
</evidence>
<keyword evidence="1" id="KW-0472">Membrane</keyword>
<keyword evidence="1" id="KW-1133">Transmembrane helix</keyword>
<feature type="transmembrane region" description="Helical" evidence="1">
    <location>
        <begin position="71"/>
        <end position="88"/>
    </location>
</feature>
<dbReference type="eggNOG" id="COG2391">
    <property type="taxonomic scope" value="Bacteria"/>
</dbReference>
<dbReference type="EMBL" id="DF820468">
    <property type="protein sequence ID" value="GAK58696.1"/>
    <property type="molecule type" value="Genomic_DNA"/>
</dbReference>
<feature type="transmembrane region" description="Helical" evidence="1">
    <location>
        <begin position="241"/>
        <end position="261"/>
    </location>
</feature>
<feature type="transmembrane region" description="Helical" evidence="1">
    <location>
        <begin position="351"/>
        <end position="370"/>
    </location>
</feature>